<accession>A0ABW7JXN2</accession>
<comment type="caution">
    <text evidence="8">The sequence shown here is derived from an EMBL/GenBank/DDBJ whole genome shotgun (WGS) entry which is preliminary data.</text>
</comment>
<evidence type="ECO:0000259" key="7">
    <source>
        <dbReference type="Pfam" id="PF18741"/>
    </source>
</evidence>
<feature type="domain" description="Restriction endonuclease type II-like" evidence="7">
    <location>
        <begin position="613"/>
        <end position="705"/>
    </location>
</feature>
<evidence type="ECO:0000256" key="5">
    <source>
        <dbReference type="SAM" id="MobiDB-lite"/>
    </source>
</evidence>
<evidence type="ECO:0000259" key="6">
    <source>
        <dbReference type="Pfam" id="PF13087"/>
    </source>
</evidence>
<gene>
    <name evidence="8" type="ORF">ACHIPZ_29310</name>
</gene>
<dbReference type="RefSeq" id="WP_395119524.1">
    <property type="nucleotide sequence ID" value="NZ_JBIMSO010000143.1"/>
</dbReference>
<dbReference type="SUPFAM" id="SSF52540">
    <property type="entry name" value="P-loop containing nucleoside triphosphate hydrolases"/>
    <property type="match status" value="1"/>
</dbReference>
<reference evidence="8 9" key="1">
    <citation type="submission" date="2024-10" db="EMBL/GenBank/DDBJ databases">
        <authorList>
            <person name="Riesco R."/>
        </authorList>
    </citation>
    <scope>NUCLEOTIDE SEQUENCE [LARGE SCALE GENOMIC DNA]</scope>
    <source>
        <strain evidence="8 9">NCIMB 15449</strain>
    </source>
</reference>
<keyword evidence="1" id="KW-0547">Nucleotide-binding</keyword>
<dbReference type="Gene3D" id="3.40.960.10">
    <property type="entry name" value="VSR Endonuclease"/>
    <property type="match status" value="1"/>
</dbReference>
<dbReference type="EMBL" id="JBIMSO010000143">
    <property type="protein sequence ID" value="MFH5212272.1"/>
    <property type="molecule type" value="Genomic_DNA"/>
</dbReference>
<dbReference type="PANTHER" id="PTHR43788">
    <property type="entry name" value="DNA2/NAM7 HELICASE FAMILY MEMBER"/>
    <property type="match status" value="1"/>
</dbReference>
<evidence type="ECO:0000313" key="8">
    <source>
        <dbReference type="EMBL" id="MFH5212272.1"/>
    </source>
</evidence>
<evidence type="ECO:0000256" key="2">
    <source>
        <dbReference type="ARBA" id="ARBA00022801"/>
    </source>
</evidence>
<dbReference type="Pfam" id="PF18741">
    <property type="entry name" value="MTES_1575"/>
    <property type="match status" value="1"/>
</dbReference>
<feature type="region of interest" description="Disordered" evidence="5">
    <location>
        <begin position="733"/>
        <end position="772"/>
    </location>
</feature>
<dbReference type="InterPro" id="IPR049468">
    <property type="entry name" value="Restrct_endonuc-II-like_dom"/>
</dbReference>
<dbReference type="SUPFAM" id="SSF52980">
    <property type="entry name" value="Restriction endonuclease-like"/>
    <property type="match status" value="1"/>
</dbReference>
<keyword evidence="3" id="KW-0347">Helicase</keyword>
<keyword evidence="2" id="KW-0378">Hydrolase</keyword>
<evidence type="ECO:0000256" key="1">
    <source>
        <dbReference type="ARBA" id="ARBA00022741"/>
    </source>
</evidence>
<dbReference type="Pfam" id="PF13087">
    <property type="entry name" value="AAA_12"/>
    <property type="match status" value="1"/>
</dbReference>
<dbReference type="InterPro" id="IPR047187">
    <property type="entry name" value="SF1_C_Upf1"/>
</dbReference>
<feature type="domain" description="DNA2/NAM7 helicase-like C-terminal" evidence="6">
    <location>
        <begin position="381"/>
        <end position="564"/>
    </location>
</feature>
<dbReference type="InterPro" id="IPR041679">
    <property type="entry name" value="DNA2/NAM7-like_C"/>
</dbReference>
<dbReference type="CDD" id="cd18808">
    <property type="entry name" value="SF1_C_Upf1"/>
    <property type="match status" value="1"/>
</dbReference>
<dbReference type="Gene3D" id="3.40.50.300">
    <property type="entry name" value="P-loop containing nucleotide triphosphate hydrolases"/>
    <property type="match status" value="2"/>
</dbReference>
<dbReference type="Proteomes" id="UP001609175">
    <property type="component" value="Unassembled WGS sequence"/>
</dbReference>
<proteinExistence type="predicted"/>
<sequence length="1043" mass="114941">MAAHLRAIDAANVSSAIMADLGVETAAAGSRSRRVNELHELRSAIRSVDQLVSRAAAVVGLLQSLNRSAPRIHSVAQADSLAAAAGTVAVAADAQQSIEWLNSVAVQVSKVCGPNAPQECADLELALQSANWDSIVSAFRAIEVAREQQKQEREFNALIGRLEQAAPELGSLIRQTPNDIRWPQWLRSFEDAWAWRCAHTWSQNQHDRGRDAKLERKLDDLDRDVAVLTSRVAAEMSWQACLSRVTATQVQALQSYRDHIASVGKGTGRHAERFRASAREAMLAAQGAVPAWVLPLQQVLASIPPEQNSFDVVIVDEASQADITSLFLLWLAPRVIVVGDDKQCAPSEVASGSFDGIFDKLDAYLPDMPGYLRNGFTPRSSMFSLLRSRFGNLVRLREHFRSMPEIIEWSSSQFYRDAPLVPLRQFGADRLPPLRTTFVEDGVESGKYASLSNRPEAMAIANEVERCLQNPAYDRMSFGVVVLQGQAQVELIQSELLSRISADDWDDRRLRVGTPPDFQGDERNVVFLSLVVGPDQQIRALTSNADQRRFNVGASRAQDQLWLFHSRPAESLRPSDLRHSLLTYMQITSPKSATAMPSDVSDIDRHPAFESIFEQRLYLEIAARGYQVNPQVEINRHRIDLVVTGAATRIAIECDGDTWQSGEERSDFEFDRELELKRCGWVFLRVRESQYYLDPFAVLRELWAQFDERGIQPIAVPVHHQRADRVDWQPARLPIDDQPASGLDDSLKTSTVEQPSADERYEEPAAQASTEPLLAAQQRDSTGAIDRVLGKAHHTPDDLRAAVLEEAKVGPVTTAGLAVAMGEDRGVLRKALRELVRTGELERQPGPKRGAQYVLSQVAVDEHSYGADEPDQAVESTTIPAWEVMASAAVLELPTRTGSRIYEIVRTSPSTELNLAVALGISRAHVVAAAGELVAQGRLVATDVDGGRGYSIPQARREPSASAPQQLHERTIVVQQLSDAAVEASAALLMSASEIAPLTLTRAARLTRANKSEVQRILSMLETAGRLEAIRVDSEVAWVRAEA</sequence>
<keyword evidence="4" id="KW-0067">ATP-binding</keyword>
<dbReference type="InterPro" id="IPR050534">
    <property type="entry name" value="Coronavir_polyprotein_1ab"/>
</dbReference>
<organism evidence="8 9">
    <name type="scientific">Antrihabitans spumae</name>
    <dbReference type="NCBI Taxonomy" id="3373370"/>
    <lineage>
        <taxon>Bacteria</taxon>
        <taxon>Bacillati</taxon>
        <taxon>Actinomycetota</taxon>
        <taxon>Actinomycetes</taxon>
        <taxon>Mycobacteriales</taxon>
        <taxon>Nocardiaceae</taxon>
        <taxon>Antrihabitans</taxon>
    </lineage>
</organism>
<dbReference type="InterPro" id="IPR027417">
    <property type="entry name" value="P-loop_NTPase"/>
</dbReference>
<dbReference type="PANTHER" id="PTHR43788:SF8">
    <property type="entry name" value="DNA-BINDING PROTEIN SMUBP-2"/>
    <property type="match status" value="1"/>
</dbReference>
<protein>
    <submittedName>
        <fullName evidence="8">AAA domain-containing protein</fullName>
    </submittedName>
</protein>
<evidence type="ECO:0000313" key="9">
    <source>
        <dbReference type="Proteomes" id="UP001609175"/>
    </source>
</evidence>
<evidence type="ECO:0000256" key="3">
    <source>
        <dbReference type="ARBA" id="ARBA00022806"/>
    </source>
</evidence>
<dbReference type="InterPro" id="IPR011335">
    <property type="entry name" value="Restrct_endonuc-II-like"/>
</dbReference>
<evidence type="ECO:0000256" key="4">
    <source>
        <dbReference type="ARBA" id="ARBA00022840"/>
    </source>
</evidence>
<name>A0ABW7JXN2_9NOCA</name>